<dbReference type="PROSITE" id="PS51186">
    <property type="entry name" value="GNAT"/>
    <property type="match status" value="1"/>
</dbReference>
<keyword evidence="3" id="KW-1185">Reference proteome</keyword>
<dbReference type="RefSeq" id="WP_244726442.1">
    <property type="nucleotide sequence ID" value="NZ_JALIRP010000006.1"/>
</dbReference>
<reference evidence="2" key="1">
    <citation type="submission" date="2022-04" db="EMBL/GenBank/DDBJ databases">
        <title>Paenibacillus mangrovi sp. nov., a novel endophytic bacterium isolated from bark of Kandelia candel.</title>
        <authorList>
            <person name="Tuo L."/>
        </authorList>
    </citation>
    <scope>NUCLEOTIDE SEQUENCE</scope>
    <source>
        <strain evidence="2">KQZ6P-2</strain>
    </source>
</reference>
<organism evidence="2 3">
    <name type="scientific">Paenibacillus mangrovi</name>
    <dbReference type="NCBI Taxonomy" id="2931978"/>
    <lineage>
        <taxon>Bacteria</taxon>
        <taxon>Bacillati</taxon>
        <taxon>Bacillota</taxon>
        <taxon>Bacilli</taxon>
        <taxon>Bacillales</taxon>
        <taxon>Paenibacillaceae</taxon>
        <taxon>Paenibacillus</taxon>
    </lineage>
</organism>
<accession>A0A9X1WTE3</accession>
<dbReference type="CDD" id="cd04301">
    <property type="entry name" value="NAT_SF"/>
    <property type="match status" value="1"/>
</dbReference>
<evidence type="ECO:0000313" key="3">
    <source>
        <dbReference type="Proteomes" id="UP001139347"/>
    </source>
</evidence>
<dbReference type="SUPFAM" id="SSF55729">
    <property type="entry name" value="Acyl-CoA N-acyltransferases (Nat)"/>
    <property type="match status" value="1"/>
</dbReference>
<dbReference type="GO" id="GO:0016747">
    <property type="term" value="F:acyltransferase activity, transferring groups other than amino-acyl groups"/>
    <property type="evidence" value="ECO:0007669"/>
    <property type="project" value="InterPro"/>
</dbReference>
<dbReference type="Proteomes" id="UP001139347">
    <property type="component" value="Unassembled WGS sequence"/>
</dbReference>
<dbReference type="InterPro" id="IPR016181">
    <property type="entry name" value="Acyl_CoA_acyltransferase"/>
</dbReference>
<sequence length="248" mass="28034">MHQQIEEYALNAWPALQTLVHDGWLLRFADGYTKRSNSVNALFNAGEDHLEQKISRCEALYHRAGLNAVFKVTPFVPGSLDRTLEACGYKLCDPSSVMILEDLAAAAEPKLTDIECSPSLTPEWTDTFASMNHGLSARNKAAMQKMLSQTVLQTGYFTLYQESVPVACGLGVIEDKFVGLFDIITSEDHRNWGYGEQLILNILKWAKENGAAHSYLQVLQDNLPANWLYEKLGYRQIYSYWYRSKALL</sequence>
<name>A0A9X1WTE3_9BACL</name>
<dbReference type="EMBL" id="JALIRP010000006">
    <property type="protein sequence ID" value="MCJ8013250.1"/>
    <property type="molecule type" value="Genomic_DNA"/>
</dbReference>
<dbReference type="Pfam" id="PF24553">
    <property type="entry name" value="Rv0428c_C"/>
    <property type="match status" value="1"/>
</dbReference>
<evidence type="ECO:0000313" key="2">
    <source>
        <dbReference type="EMBL" id="MCJ8013250.1"/>
    </source>
</evidence>
<dbReference type="InterPro" id="IPR000182">
    <property type="entry name" value="GNAT_dom"/>
</dbReference>
<proteinExistence type="predicted"/>
<protein>
    <submittedName>
        <fullName evidence="2">GNAT family N-acetyltransferase</fullName>
    </submittedName>
</protein>
<feature type="domain" description="N-acetyltransferase" evidence="1">
    <location>
        <begin position="98"/>
        <end position="248"/>
    </location>
</feature>
<comment type="caution">
    <text evidence="2">The sequence shown here is derived from an EMBL/GenBank/DDBJ whole genome shotgun (WGS) entry which is preliminary data.</text>
</comment>
<dbReference type="InterPro" id="IPR056935">
    <property type="entry name" value="Rv0428c-like_C"/>
</dbReference>
<gene>
    <name evidence="2" type="ORF">MUG84_16080</name>
</gene>
<dbReference type="Gene3D" id="3.40.630.30">
    <property type="match status" value="1"/>
</dbReference>
<evidence type="ECO:0000259" key="1">
    <source>
        <dbReference type="PROSITE" id="PS51186"/>
    </source>
</evidence>
<dbReference type="AlphaFoldDB" id="A0A9X1WTE3"/>